<evidence type="ECO:0008006" key="3">
    <source>
        <dbReference type="Google" id="ProtNLM"/>
    </source>
</evidence>
<dbReference type="HOGENOM" id="CLU_080088_0_0_2"/>
<dbReference type="Gene3D" id="3.10.450.40">
    <property type="match status" value="1"/>
</dbReference>
<dbReference type="KEGG" id="mcj:MCON_3554"/>
<evidence type="ECO:0000313" key="1">
    <source>
        <dbReference type="EMBL" id="AEB69765.1"/>
    </source>
</evidence>
<geneLocation type="plasmid" evidence="1 2">
    <name>pGP6</name>
</geneLocation>
<evidence type="ECO:0000313" key="2">
    <source>
        <dbReference type="Proteomes" id="UP000007807"/>
    </source>
</evidence>
<keyword evidence="1" id="KW-0614">Plasmid</keyword>
<protein>
    <recommendedName>
        <fullName evidence="3">DUF3223 domain-containing protein</fullName>
    </recommendedName>
</protein>
<sequence length="216" mass="24495">MPAAKQPKMGQNMPKRKVFLSGHEFPSLTAARAHAKAILDKYSSGDFVNDGEIAFLKSAIALRGPEKLKEKEGVGIKSIFIDYNCGGDKAFYIRRIDGTETDFSYIKCFTKSNLFNDFSAACRNAIKDDKSVLKIGLGFDQYDAHHEGMPFKDIVQSFIEAEHIDITKIEFLKGDGVQGRYFKDEKLATAFKKFHSEHAVMEILEKEDHKEKHRHK</sequence>
<dbReference type="Pfam" id="PF11523">
    <property type="entry name" value="DUF3223"/>
    <property type="match status" value="1"/>
</dbReference>
<gene>
    <name evidence="1" type="ordered locus">MCON_3554</name>
</gene>
<reference evidence="1 2" key="1">
    <citation type="journal article" date="2011" name="J. Bacteriol.">
        <title>Complete genome sequence of Methanosaeta concilii, a specialist in aceticlastic methanogenesis.</title>
        <authorList>
            <person name="Barber R.D."/>
            <person name="Zhang L."/>
            <person name="Harnack M."/>
            <person name="Olson M.V."/>
            <person name="Kaul R."/>
            <person name="Ingram-Smith C."/>
            <person name="Smith K.S."/>
        </authorList>
    </citation>
    <scope>NUCLEOTIDE SEQUENCE [LARGE SCALE GENOMIC DNA]</scope>
    <source>
        <strain evidence="2">ATCC 5969 / DSM 3671 / JCM 10134 / NBRC 103675 / OCM 69 / GP-6</strain>
        <plasmid evidence="1 2">pGP6</plasmid>
    </source>
</reference>
<keyword evidence="2" id="KW-1185">Reference proteome</keyword>
<dbReference type="RefSeq" id="WP_013729145.1">
    <property type="nucleotide sequence ID" value="NC_015430.1"/>
</dbReference>
<dbReference type="EMBL" id="CP002566">
    <property type="protein sequence ID" value="AEB69765.1"/>
    <property type="molecule type" value="Genomic_DNA"/>
</dbReference>
<dbReference type="Proteomes" id="UP000007807">
    <property type="component" value="Plasmid pGP6"/>
</dbReference>
<dbReference type="GeneID" id="10447617"/>
<name>F4C0W8_METSG</name>
<organism evidence="1 2">
    <name type="scientific">Methanothrix soehngenii (strain ATCC 5969 / DSM 3671 / JCM 10134 / NBRC 103675 / OCM 69 / GP-6)</name>
    <name type="common">Methanosaeta concilii</name>
    <dbReference type="NCBI Taxonomy" id="990316"/>
    <lineage>
        <taxon>Archaea</taxon>
        <taxon>Methanobacteriati</taxon>
        <taxon>Methanobacteriota</taxon>
        <taxon>Stenosarchaea group</taxon>
        <taxon>Methanomicrobia</taxon>
        <taxon>Methanotrichales</taxon>
        <taxon>Methanotrichaceae</taxon>
        <taxon>Methanothrix</taxon>
    </lineage>
</organism>
<accession>F4C0W8</accession>
<proteinExistence type="predicted"/>
<dbReference type="AlphaFoldDB" id="F4C0W8"/>
<dbReference type="InParanoid" id="F4C0W8"/>